<dbReference type="EMBL" id="JASSZA010000012">
    <property type="protein sequence ID" value="KAK2096264.1"/>
    <property type="molecule type" value="Genomic_DNA"/>
</dbReference>
<sequence length="318" mass="35053">MAVFVTWTLVGANPTPVVLADVLVVFTVIPVIVHLSSKSRYTDTRVTMEHSFETPFLNKFTTQTVVLTRSDESVNKEEDDKNAQHRKSGNFCNLELQFFSASFSNSDNKHFLKEKVHVKQFGINFQPPSAEYSLTGTRFTPTPASIKKLLCTTNISLSSLKSITAQMDNSIKTVSHQISGFEHVDHSLSTNHSLDELEVSMKTSSSLSMSPNSTHGKAKGDIQSTIQTETGVYNSQISRTSPGDIRYEEEFVSSVTKTVTILPEKFGSTKISPCADSPCFLGVACVPSSDGHFKCGRCPFGYYGDGINCRGSMEVFRR</sequence>
<dbReference type="PANTHER" id="PTHR10199:SF100">
    <property type="entry name" value="THROMBOSPONDIN, ISOFORM A"/>
    <property type="match status" value="1"/>
</dbReference>
<organism evidence="1 2">
    <name type="scientific">Saguinus oedipus</name>
    <name type="common">Cotton-top tamarin</name>
    <name type="synonym">Oedipomidas oedipus</name>
    <dbReference type="NCBI Taxonomy" id="9490"/>
    <lineage>
        <taxon>Eukaryota</taxon>
        <taxon>Metazoa</taxon>
        <taxon>Chordata</taxon>
        <taxon>Craniata</taxon>
        <taxon>Vertebrata</taxon>
        <taxon>Euteleostomi</taxon>
        <taxon>Mammalia</taxon>
        <taxon>Eutheria</taxon>
        <taxon>Euarchontoglires</taxon>
        <taxon>Primates</taxon>
        <taxon>Haplorrhini</taxon>
        <taxon>Platyrrhini</taxon>
        <taxon>Cebidae</taxon>
        <taxon>Callitrichinae</taxon>
        <taxon>Saguinus</taxon>
    </lineage>
</organism>
<name>A0ABQ9UHI9_SAGOE</name>
<keyword evidence="2" id="KW-1185">Reference proteome</keyword>
<dbReference type="PANTHER" id="PTHR10199">
    <property type="entry name" value="THROMBOSPONDIN"/>
    <property type="match status" value="1"/>
</dbReference>
<dbReference type="Proteomes" id="UP001266305">
    <property type="component" value="Unassembled WGS sequence"/>
</dbReference>
<evidence type="ECO:0000313" key="2">
    <source>
        <dbReference type="Proteomes" id="UP001266305"/>
    </source>
</evidence>
<accession>A0ABQ9UHI9</accession>
<proteinExistence type="predicted"/>
<gene>
    <name evidence="1" type="ORF">P7K49_025298</name>
</gene>
<evidence type="ECO:0000313" key="1">
    <source>
        <dbReference type="EMBL" id="KAK2096264.1"/>
    </source>
</evidence>
<reference evidence="1 2" key="1">
    <citation type="submission" date="2023-05" db="EMBL/GenBank/DDBJ databases">
        <title>B98-5 Cell Line De Novo Hybrid Assembly: An Optical Mapping Approach.</title>
        <authorList>
            <person name="Kananen K."/>
            <person name="Auerbach J.A."/>
            <person name="Kautto E."/>
            <person name="Blachly J.S."/>
        </authorList>
    </citation>
    <scope>NUCLEOTIDE SEQUENCE [LARGE SCALE GENOMIC DNA]</scope>
    <source>
        <strain evidence="1">B95-8</strain>
        <tissue evidence="1">Cell line</tissue>
    </source>
</reference>
<dbReference type="Gene3D" id="2.10.25.10">
    <property type="entry name" value="Laminin"/>
    <property type="match status" value="1"/>
</dbReference>
<protein>
    <submittedName>
        <fullName evidence="1">Uncharacterized protein</fullName>
    </submittedName>
</protein>
<comment type="caution">
    <text evidence="1">The sequence shown here is derived from an EMBL/GenBank/DDBJ whole genome shotgun (WGS) entry which is preliminary data.</text>
</comment>